<reference evidence="2" key="2">
    <citation type="submission" date="2025-08" db="UniProtKB">
        <authorList>
            <consortium name="RefSeq"/>
        </authorList>
    </citation>
    <scope>IDENTIFICATION</scope>
</reference>
<proteinExistence type="predicted"/>
<reference evidence="1" key="1">
    <citation type="journal article" date="2020" name="Nat. Genet.">
        <title>Genomic diversifications of five Gossypium allopolyploid species and their impact on cotton improvement.</title>
        <authorList>
            <person name="Chen Z.J."/>
            <person name="Sreedasyam A."/>
            <person name="Ando A."/>
            <person name="Song Q."/>
            <person name="De Santiago L.M."/>
            <person name="Hulse-Kemp A.M."/>
            <person name="Ding M."/>
            <person name="Ye W."/>
            <person name="Kirkbride R.C."/>
            <person name="Jenkins J."/>
            <person name="Plott C."/>
            <person name="Lovell J."/>
            <person name="Lin Y.M."/>
            <person name="Vaughn R."/>
            <person name="Liu B."/>
            <person name="Simpson S."/>
            <person name="Scheffler B.E."/>
            <person name="Wen L."/>
            <person name="Saski C.A."/>
            <person name="Grover C.E."/>
            <person name="Hu G."/>
            <person name="Conover J.L."/>
            <person name="Carlson J.W."/>
            <person name="Shu S."/>
            <person name="Boston L.B."/>
            <person name="Williams M."/>
            <person name="Peterson D.G."/>
            <person name="McGee K."/>
            <person name="Jones D.C."/>
            <person name="Wendel J.F."/>
            <person name="Stelly D.M."/>
            <person name="Grimwood J."/>
            <person name="Schmutz J."/>
        </authorList>
    </citation>
    <scope>NUCLEOTIDE SEQUENCE [LARGE SCALE GENOMIC DNA]</scope>
    <source>
        <strain evidence="1">cv. TM-1</strain>
    </source>
</reference>
<dbReference type="KEGG" id="ghi:107950948"/>
<protein>
    <submittedName>
        <fullName evidence="2">Uncharacterized protein</fullName>
    </submittedName>
</protein>
<keyword evidence="1" id="KW-1185">Reference proteome</keyword>
<dbReference type="GeneID" id="107950948"/>
<dbReference type="AlphaFoldDB" id="A0A1U8NR64"/>
<name>A0A1U8NR64_GOSHI</name>
<dbReference type="PANTHER" id="PTHR35704:SF1">
    <property type="entry name" value="OS02G0254600 PROTEIN"/>
    <property type="match status" value="1"/>
</dbReference>
<dbReference type="RefSeq" id="XP_016741335.1">
    <property type="nucleotide sequence ID" value="XM_016885846.2"/>
</dbReference>
<evidence type="ECO:0000313" key="2">
    <source>
        <dbReference type="RefSeq" id="XP_016741335.1"/>
    </source>
</evidence>
<dbReference type="PaxDb" id="3635-A0A1U8NR64"/>
<sequence length="100" mass="11353">MGNCMKASKRQLEEEEIEKACEAAAKTIVKVKIVLTKQELELFMVKLQKNKNGGGKCLGDLLEEIEKARCGNKHESWRPSLESIMEDDPHGLELMEHNRS</sequence>
<dbReference type="PANTHER" id="PTHR35704">
    <property type="entry name" value="OS02G0254600 PROTEIN"/>
    <property type="match status" value="1"/>
</dbReference>
<dbReference type="Proteomes" id="UP000818029">
    <property type="component" value="Chromosome D03"/>
</dbReference>
<evidence type="ECO:0000313" key="1">
    <source>
        <dbReference type="Proteomes" id="UP000818029"/>
    </source>
</evidence>
<gene>
    <name evidence="2" type="primary">LOC107950948</name>
</gene>
<accession>A0A1U8NR64</accession>
<dbReference type="OrthoDB" id="690994at2759"/>
<organism evidence="1 2">
    <name type="scientific">Gossypium hirsutum</name>
    <name type="common">Upland cotton</name>
    <name type="synonym">Gossypium mexicanum</name>
    <dbReference type="NCBI Taxonomy" id="3635"/>
    <lineage>
        <taxon>Eukaryota</taxon>
        <taxon>Viridiplantae</taxon>
        <taxon>Streptophyta</taxon>
        <taxon>Embryophyta</taxon>
        <taxon>Tracheophyta</taxon>
        <taxon>Spermatophyta</taxon>
        <taxon>Magnoliopsida</taxon>
        <taxon>eudicotyledons</taxon>
        <taxon>Gunneridae</taxon>
        <taxon>Pentapetalae</taxon>
        <taxon>rosids</taxon>
        <taxon>malvids</taxon>
        <taxon>Malvales</taxon>
        <taxon>Malvaceae</taxon>
        <taxon>Malvoideae</taxon>
        <taxon>Gossypium</taxon>
    </lineage>
</organism>